<keyword evidence="3" id="KW-0732">Signal</keyword>
<comment type="caution">
    <text evidence="4">The sequence shown here is derived from an EMBL/GenBank/DDBJ whole genome shotgun (WGS) entry which is preliminary data.</text>
</comment>
<sequence length="870" mass="99022">MKQRNMDIYLCLMLSALLGFTNPFPQRSNVRLSDIDISSAQEINNLEPSAIPGIESRSFSSINSGNYVEATVEEVQNIIKSNPDLPRLTRGEILDLLENITRDDMEKLRRLNSNRKGKAILLVMPYSAKRNGETMEDLFTKRPVTQLIDTDNSSSEEKTEEESRKPVSNSRNEIFRRGSVKTEATTTYIPPTEETEPSSTFLTTVLTTRKSVSYRSRTRPPRTRPPTTPKPSTTTRPFRRRRITTTTHIPITTFHNHRYSDENTDKFLPENAMRSTRPYMYRISRRTTTAKPDLNVAESYVDNSYVKYGATQGKERYESKGNIPYQQHVHPNNDQGTSHMSDEIKNPQAIFKPLPSQTRVQLDSLESSHDSFQQETADIAEESPEFDSKELFKPSTITSQNSKSPSISPEDYIIPDHLKYVIDDLKLKPTLKKGNFLKEAVKRVTVFPRTTSTSTEFPITPMPEFKEVADNLSPEMKNLLMTFGLLPSKEAEEKGPQQSGYYPEKPEDKPESYTGFKPLPEEGEADKEMDALLASFGLGRSARKGRKVKKEVRNEQLVDFSVIPNSMMDIVQNLGLSKIAINKVHQDRLRKTETSKRTEISVGRHQNDVNETDKETPIMRRTDELSNSIENGNSIGEESHSEYPSKSKDEDNTKMAENENHGVDTTEPAEKKFLVFAESETNTTEANTFNKDMQTTKDTLTSVVFNPTDQKIVEHEKEQLDKLMELMKALKAINGSATEEDFKNIDLDTLKQFTEVLNNSQRLTVGEQLSMSEEEQKMHSTSTEIFTVIPAETQNEIESDSQVLEESFGGLQGTDTETEPPEPKKLSNGLYYLIDWNTFLEVDDTKGRRVNLRFQPKVGDPNRFYSIHNN</sequence>
<evidence type="ECO:0000313" key="5">
    <source>
        <dbReference type="Proteomes" id="UP001431783"/>
    </source>
</evidence>
<evidence type="ECO:0000313" key="4">
    <source>
        <dbReference type="EMBL" id="KAK9870096.1"/>
    </source>
</evidence>
<organism evidence="4 5">
    <name type="scientific">Henosepilachna vigintioctopunctata</name>
    <dbReference type="NCBI Taxonomy" id="420089"/>
    <lineage>
        <taxon>Eukaryota</taxon>
        <taxon>Metazoa</taxon>
        <taxon>Ecdysozoa</taxon>
        <taxon>Arthropoda</taxon>
        <taxon>Hexapoda</taxon>
        <taxon>Insecta</taxon>
        <taxon>Pterygota</taxon>
        <taxon>Neoptera</taxon>
        <taxon>Endopterygota</taxon>
        <taxon>Coleoptera</taxon>
        <taxon>Polyphaga</taxon>
        <taxon>Cucujiformia</taxon>
        <taxon>Coccinelloidea</taxon>
        <taxon>Coccinellidae</taxon>
        <taxon>Epilachninae</taxon>
        <taxon>Epilachnini</taxon>
        <taxon>Henosepilachna</taxon>
    </lineage>
</organism>
<feature type="compositionally biased region" description="Basic and acidic residues" evidence="2">
    <location>
        <begin position="155"/>
        <end position="165"/>
    </location>
</feature>
<feature type="compositionally biased region" description="Basic and acidic residues" evidence="2">
    <location>
        <begin position="637"/>
        <end position="653"/>
    </location>
</feature>
<accession>A0AAW1TPJ3</accession>
<reference evidence="4 5" key="1">
    <citation type="submission" date="2023-03" db="EMBL/GenBank/DDBJ databases">
        <title>Genome insight into feeding habits of ladybird beetles.</title>
        <authorList>
            <person name="Li H.-S."/>
            <person name="Huang Y.-H."/>
            <person name="Pang H."/>
        </authorList>
    </citation>
    <scope>NUCLEOTIDE SEQUENCE [LARGE SCALE GENOMIC DNA]</scope>
    <source>
        <strain evidence="4">SYSU_2023b</strain>
        <tissue evidence="4">Whole body</tissue>
    </source>
</reference>
<name>A0AAW1TPJ3_9CUCU</name>
<feature type="coiled-coil region" evidence="1">
    <location>
        <begin position="713"/>
        <end position="740"/>
    </location>
</feature>
<feature type="compositionally biased region" description="Polar residues" evidence="2">
    <location>
        <begin position="395"/>
        <end position="407"/>
    </location>
</feature>
<feature type="region of interest" description="Disordered" evidence="2">
    <location>
        <begin position="364"/>
        <end position="410"/>
    </location>
</feature>
<feature type="chain" id="PRO_5043934781" evidence="3">
    <location>
        <begin position="24"/>
        <end position="870"/>
    </location>
</feature>
<keyword evidence="5" id="KW-1185">Reference proteome</keyword>
<protein>
    <submittedName>
        <fullName evidence="4">Uncharacterized protein</fullName>
    </submittedName>
</protein>
<feature type="region of interest" description="Disordered" evidence="2">
    <location>
        <begin position="595"/>
        <end position="653"/>
    </location>
</feature>
<feature type="compositionally biased region" description="Low complexity" evidence="2">
    <location>
        <begin position="182"/>
        <end position="204"/>
    </location>
</feature>
<keyword evidence="1" id="KW-0175">Coiled coil</keyword>
<evidence type="ECO:0000256" key="3">
    <source>
        <dbReference type="SAM" id="SignalP"/>
    </source>
</evidence>
<evidence type="ECO:0000256" key="2">
    <source>
        <dbReference type="SAM" id="MobiDB-lite"/>
    </source>
</evidence>
<gene>
    <name evidence="4" type="ORF">WA026_006190</name>
</gene>
<feature type="signal peptide" evidence="3">
    <location>
        <begin position="1"/>
        <end position="23"/>
    </location>
</feature>
<dbReference type="Proteomes" id="UP001431783">
    <property type="component" value="Unassembled WGS sequence"/>
</dbReference>
<feature type="compositionally biased region" description="Polar residues" evidence="2">
    <location>
        <begin position="625"/>
        <end position="636"/>
    </location>
</feature>
<feature type="compositionally biased region" description="Polar residues" evidence="2">
    <location>
        <begin position="205"/>
        <end position="214"/>
    </location>
</feature>
<feature type="region of interest" description="Disordered" evidence="2">
    <location>
        <begin position="491"/>
        <end position="522"/>
    </location>
</feature>
<feature type="compositionally biased region" description="Polar residues" evidence="2">
    <location>
        <begin position="364"/>
        <end position="376"/>
    </location>
</feature>
<dbReference type="EMBL" id="JARQZJ010000002">
    <property type="protein sequence ID" value="KAK9870096.1"/>
    <property type="molecule type" value="Genomic_DNA"/>
</dbReference>
<evidence type="ECO:0000256" key="1">
    <source>
        <dbReference type="SAM" id="Coils"/>
    </source>
</evidence>
<feature type="region of interest" description="Disordered" evidence="2">
    <location>
        <begin position="318"/>
        <end position="341"/>
    </location>
</feature>
<feature type="compositionally biased region" description="Polar residues" evidence="2">
    <location>
        <begin position="329"/>
        <end position="339"/>
    </location>
</feature>
<dbReference type="AlphaFoldDB" id="A0AAW1TPJ3"/>
<feature type="region of interest" description="Disordered" evidence="2">
    <location>
        <begin position="142"/>
        <end position="236"/>
    </location>
</feature>
<feature type="compositionally biased region" description="Basic and acidic residues" evidence="2">
    <location>
        <begin position="605"/>
        <end position="624"/>
    </location>
</feature>
<proteinExistence type="predicted"/>